<feature type="DNA-binding region" description="OmpR/PhoB-type" evidence="7">
    <location>
        <begin position="135"/>
        <end position="231"/>
    </location>
</feature>
<dbReference type="SUPFAM" id="SSF52172">
    <property type="entry name" value="CheY-like"/>
    <property type="match status" value="1"/>
</dbReference>
<evidence type="ECO:0000256" key="6">
    <source>
        <dbReference type="PROSITE-ProRule" id="PRU00169"/>
    </source>
</evidence>
<evidence type="ECO:0000256" key="3">
    <source>
        <dbReference type="ARBA" id="ARBA00023015"/>
    </source>
</evidence>
<sequence>MRILIVEDDPVLRGVMQRSLADAGHRVDVAASVAEAHHFWCVQPFDAVLLDLNLPLDGADEGAGGAQLGSGLAVLRAARARGDRTPVLVLTARDRTHERIAGLDAGADDYLGKPYDLAEVEARLRALVRRSRGTQDRTAAGALVLDRHVRRFTLHGLPLDLPAREFEVLWELMTPPGRVVNKRTLSEKLSDFDETLGDNALEAFISRLRKKLAGSGAGIRTLRGLGYMLEAQAAPPADGMP</sequence>
<gene>
    <name evidence="10" type="ORF">CE154_006355</name>
</gene>
<dbReference type="PROSITE" id="PS51755">
    <property type="entry name" value="OMPR_PHOB"/>
    <property type="match status" value="1"/>
</dbReference>
<name>A0A420KHD1_9BURK</name>
<dbReference type="GO" id="GO:0006355">
    <property type="term" value="P:regulation of DNA-templated transcription"/>
    <property type="evidence" value="ECO:0007669"/>
    <property type="project" value="InterPro"/>
</dbReference>
<dbReference type="InterPro" id="IPR036388">
    <property type="entry name" value="WH-like_DNA-bd_sf"/>
</dbReference>
<proteinExistence type="predicted"/>
<dbReference type="GO" id="GO:0000156">
    <property type="term" value="F:phosphorelay response regulator activity"/>
    <property type="evidence" value="ECO:0007669"/>
    <property type="project" value="TreeGrafter"/>
</dbReference>
<evidence type="ECO:0000256" key="7">
    <source>
        <dbReference type="PROSITE-ProRule" id="PRU01091"/>
    </source>
</evidence>
<evidence type="ECO:0000256" key="5">
    <source>
        <dbReference type="ARBA" id="ARBA00023163"/>
    </source>
</evidence>
<dbReference type="GO" id="GO:0000976">
    <property type="term" value="F:transcription cis-regulatory region binding"/>
    <property type="evidence" value="ECO:0007669"/>
    <property type="project" value="TreeGrafter"/>
</dbReference>
<feature type="domain" description="OmpR/PhoB-type" evidence="9">
    <location>
        <begin position="135"/>
        <end position="231"/>
    </location>
</feature>
<dbReference type="InterPro" id="IPR039420">
    <property type="entry name" value="WalR-like"/>
</dbReference>
<dbReference type="InterPro" id="IPR001867">
    <property type="entry name" value="OmpR/PhoB-type_DNA-bd"/>
</dbReference>
<keyword evidence="4 7" id="KW-0238">DNA-binding</keyword>
<dbReference type="Gene3D" id="1.10.10.10">
    <property type="entry name" value="Winged helix-like DNA-binding domain superfamily/Winged helix DNA-binding domain"/>
    <property type="match status" value="1"/>
</dbReference>
<dbReference type="GO" id="GO:0005829">
    <property type="term" value="C:cytosol"/>
    <property type="evidence" value="ECO:0007669"/>
    <property type="project" value="TreeGrafter"/>
</dbReference>
<organism evidence="10 11">
    <name type="scientific">Alicycliphilus denitrificans</name>
    <dbReference type="NCBI Taxonomy" id="179636"/>
    <lineage>
        <taxon>Bacteria</taxon>
        <taxon>Pseudomonadati</taxon>
        <taxon>Pseudomonadota</taxon>
        <taxon>Betaproteobacteria</taxon>
        <taxon>Burkholderiales</taxon>
        <taxon>Comamonadaceae</taxon>
        <taxon>Alicycliphilus</taxon>
    </lineage>
</organism>
<dbReference type="GO" id="GO:0032993">
    <property type="term" value="C:protein-DNA complex"/>
    <property type="evidence" value="ECO:0007669"/>
    <property type="project" value="TreeGrafter"/>
</dbReference>
<keyword evidence="3" id="KW-0805">Transcription regulation</keyword>
<evidence type="ECO:0000259" key="8">
    <source>
        <dbReference type="PROSITE" id="PS50110"/>
    </source>
</evidence>
<dbReference type="PROSITE" id="PS50110">
    <property type="entry name" value="RESPONSE_REGULATORY"/>
    <property type="match status" value="1"/>
</dbReference>
<dbReference type="SUPFAM" id="SSF46894">
    <property type="entry name" value="C-terminal effector domain of the bipartite response regulators"/>
    <property type="match status" value="1"/>
</dbReference>
<evidence type="ECO:0000256" key="1">
    <source>
        <dbReference type="ARBA" id="ARBA00022553"/>
    </source>
</evidence>
<dbReference type="AlphaFoldDB" id="A0A420KHD1"/>
<keyword evidence="2" id="KW-0902">Two-component regulatory system</keyword>
<dbReference type="Gene3D" id="3.40.50.2300">
    <property type="match status" value="1"/>
</dbReference>
<dbReference type="Pfam" id="PF00072">
    <property type="entry name" value="Response_reg"/>
    <property type="match status" value="1"/>
</dbReference>
<dbReference type="SMART" id="SM00448">
    <property type="entry name" value="REC"/>
    <property type="match status" value="1"/>
</dbReference>
<dbReference type="PANTHER" id="PTHR48111">
    <property type="entry name" value="REGULATOR OF RPOS"/>
    <property type="match status" value="1"/>
</dbReference>
<dbReference type="EMBL" id="NKDB02000001">
    <property type="protein sequence ID" value="RKJ99362.1"/>
    <property type="molecule type" value="Genomic_DNA"/>
</dbReference>
<dbReference type="InterPro" id="IPR011006">
    <property type="entry name" value="CheY-like_superfamily"/>
</dbReference>
<accession>A0A420KHD1</accession>
<evidence type="ECO:0000256" key="4">
    <source>
        <dbReference type="ARBA" id="ARBA00023125"/>
    </source>
</evidence>
<evidence type="ECO:0000313" key="10">
    <source>
        <dbReference type="EMBL" id="RKJ99362.1"/>
    </source>
</evidence>
<dbReference type="SMART" id="SM00862">
    <property type="entry name" value="Trans_reg_C"/>
    <property type="match status" value="1"/>
</dbReference>
<comment type="caution">
    <text evidence="10">The sequence shown here is derived from an EMBL/GenBank/DDBJ whole genome shotgun (WGS) entry which is preliminary data.</text>
</comment>
<evidence type="ECO:0000259" key="9">
    <source>
        <dbReference type="PROSITE" id="PS51755"/>
    </source>
</evidence>
<dbReference type="Pfam" id="PF00486">
    <property type="entry name" value="Trans_reg_C"/>
    <property type="match status" value="1"/>
</dbReference>
<protein>
    <submittedName>
        <fullName evidence="10">DNA-binding response regulator</fullName>
    </submittedName>
</protein>
<feature type="modified residue" description="4-aspartylphosphate" evidence="6">
    <location>
        <position position="51"/>
    </location>
</feature>
<evidence type="ECO:0000313" key="11">
    <source>
        <dbReference type="Proteomes" id="UP000216225"/>
    </source>
</evidence>
<keyword evidence="5" id="KW-0804">Transcription</keyword>
<evidence type="ECO:0000256" key="2">
    <source>
        <dbReference type="ARBA" id="ARBA00023012"/>
    </source>
</evidence>
<dbReference type="InterPro" id="IPR016032">
    <property type="entry name" value="Sig_transdc_resp-reg_C-effctor"/>
</dbReference>
<keyword evidence="1 6" id="KW-0597">Phosphoprotein</keyword>
<dbReference type="Proteomes" id="UP000216225">
    <property type="component" value="Unassembled WGS sequence"/>
</dbReference>
<dbReference type="CDD" id="cd00383">
    <property type="entry name" value="trans_reg_C"/>
    <property type="match status" value="1"/>
</dbReference>
<dbReference type="InterPro" id="IPR001789">
    <property type="entry name" value="Sig_transdc_resp-reg_receiver"/>
</dbReference>
<reference evidence="10 11" key="1">
    <citation type="submission" date="2018-09" db="EMBL/GenBank/DDBJ databases">
        <title>Genome comparison of Alicycliphilus sp. BQ1, a polyurethanolytic bacterium, with its closest phylogenetic relatives Alicycliphilus denitrificans BC and K601, unable to attack polyurethane.</title>
        <authorList>
            <person name="Loza-Tavera H."/>
            <person name="Lozano L."/>
            <person name="Cevallos M."/>
            <person name="Maya-Lucas O."/>
            <person name="Garcia-Mena J."/>
            <person name="Hernandez J."/>
        </authorList>
    </citation>
    <scope>NUCLEOTIDE SEQUENCE [LARGE SCALE GENOMIC DNA]</scope>
    <source>
        <strain evidence="10 11">BQ1</strain>
    </source>
</reference>
<dbReference type="RefSeq" id="WP_094436165.1">
    <property type="nucleotide sequence ID" value="NZ_NKDB02000001.1"/>
</dbReference>
<dbReference type="PANTHER" id="PTHR48111:SF1">
    <property type="entry name" value="TWO-COMPONENT RESPONSE REGULATOR ORR33"/>
    <property type="match status" value="1"/>
</dbReference>
<feature type="domain" description="Response regulatory" evidence="8">
    <location>
        <begin position="2"/>
        <end position="128"/>
    </location>
</feature>